<feature type="non-terminal residue" evidence="1">
    <location>
        <position position="1"/>
    </location>
</feature>
<proteinExistence type="predicted"/>
<gene>
    <name evidence="1" type="ORF">S01H1_74338</name>
</gene>
<comment type="caution">
    <text evidence="1">The sequence shown here is derived from an EMBL/GenBank/DDBJ whole genome shotgun (WGS) entry which is preliminary data.</text>
</comment>
<reference evidence="1" key="1">
    <citation type="journal article" date="2014" name="Front. Microbiol.">
        <title>High frequency of phylogenetically diverse reductive dehalogenase-homologous genes in deep subseafloor sedimentary metagenomes.</title>
        <authorList>
            <person name="Kawai M."/>
            <person name="Futagami T."/>
            <person name="Toyoda A."/>
            <person name="Takaki Y."/>
            <person name="Nishi S."/>
            <person name="Hori S."/>
            <person name="Arai W."/>
            <person name="Tsubouchi T."/>
            <person name="Morono Y."/>
            <person name="Uchiyama I."/>
            <person name="Ito T."/>
            <person name="Fujiyama A."/>
            <person name="Inagaki F."/>
            <person name="Takami H."/>
        </authorList>
    </citation>
    <scope>NUCLEOTIDE SEQUENCE</scope>
    <source>
        <strain evidence="1">Expedition CK06-06</strain>
    </source>
</reference>
<organism evidence="1">
    <name type="scientific">marine sediment metagenome</name>
    <dbReference type="NCBI Taxonomy" id="412755"/>
    <lineage>
        <taxon>unclassified sequences</taxon>
        <taxon>metagenomes</taxon>
        <taxon>ecological metagenomes</taxon>
    </lineage>
</organism>
<accession>X0WZG6</accession>
<dbReference type="EMBL" id="BARS01049733">
    <property type="protein sequence ID" value="GAG36115.1"/>
    <property type="molecule type" value="Genomic_DNA"/>
</dbReference>
<sequence length="53" mass="6363">YFILSRNFGIMNCFYLSKDQTLSENTIYFLSRVLGMNNPGYIIHEFIFWNICD</sequence>
<protein>
    <submittedName>
        <fullName evidence="1">Uncharacterized protein</fullName>
    </submittedName>
</protein>
<evidence type="ECO:0000313" key="1">
    <source>
        <dbReference type="EMBL" id="GAG36115.1"/>
    </source>
</evidence>
<name>X0WZG6_9ZZZZ</name>
<dbReference type="AlphaFoldDB" id="X0WZG6"/>